<name>A0ACC4D5C7_POPAL</name>
<evidence type="ECO:0000313" key="2">
    <source>
        <dbReference type="Proteomes" id="UP000309997"/>
    </source>
</evidence>
<dbReference type="EMBL" id="RCHU02000001">
    <property type="protein sequence ID" value="KAL3612484.1"/>
    <property type="molecule type" value="Genomic_DNA"/>
</dbReference>
<protein>
    <submittedName>
        <fullName evidence="1">Uncharacterized protein</fullName>
    </submittedName>
</protein>
<proteinExistence type="predicted"/>
<dbReference type="Proteomes" id="UP000309997">
    <property type="component" value="Unassembled WGS sequence"/>
</dbReference>
<comment type="caution">
    <text evidence="1">The sequence shown here is derived from an EMBL/GenBank/DDBJ whole genome shotgun (WGS) entry which is preliminary data.</text>
</comment>
<sequence>MEQEGRDLRDLAMEDWTESTRWEEFIEELMVIDEAGGSQGQGVYEGMLDTENLTHSRTVEGIELIDQGTDVSDGGVQNLTDNFTGSVSIVTDESRVSEGLYAHKAKGEALLTTKLA</sequence>
<gene>
    <name evidence="1" type="ORF">D5086_003504</name>
</gene>
<evidence type="ECO:0000313" key="1">
    <source>
        <dbReference type="EMBL" id="KAL3612484.1"/>
    </source>
</evidence>
<organism evidence="1 2">
    <name type="scientific">Populus alba</name>
    <name type="common">White poplar</name>
    <dbReference type="NCBI Taxonomy" id="43335"/>
    <lineage>
        <taxon>Eukaryota</taxon>
        <taxon>Viridiplantae</taxon>
        <taxon>Streptophyta</taxon>
        <taxon>Embryophyta</taxon>
        <taxon>Tracheophyta</taxon>
        <taxon>Spermatophyta</taxon>
        <taxon>Magnoliopsida</taxon>
        <taxon>eudicotyledons</taxon>
        <taxon>Gunneridae</taxon>
        <taxon>Pentapetalae</taxon>
        <taxon>rosids</taxon>
        <taxon>fabids</taxon>
        <taxon>Malpighiales</taxon>
        <taxon>Salicaceae</taxon>
        <taxon>Saliceae</taxon>
        <taxon>Populus</taxon>
    </lineage>
</organism>
<keyword evidence="2" id="KW-1185">Reference proteome</keyword>
<accession>A0ACC4D5C7</accession>
<reference evidence="1 2" key="1">
    <citation type="journal article" date="2024" name="Plant Biotechnol. J.">
        <title>Genome and CRISPR/Cas9 system of a widespread forest tree (Populus alba) in the world.</title>
        <authorList>
            <person name="Liu Y.J."/>
            <person name="Jiang P.F."/>
            <person name="Han X.M."/>
            <person name="Li X.Y."/>
            <person name="Wang H.M."/>
            <person name="Wang Y.J."/>
            <person name="Wang X.X."/>
            <person name="Zeng Q.Y."/>
        </authorList>
    </citation>
    <scope>NUCLEOTIDE SEQUENCE [LARGE SCALE GENOMIC DNA]</scope>
    <source>
        <strain evidence="2">cv. PAL-ZL1</strain>
    </source>
</reference>